<accession>W7E951</accession>
<dbReference type="Proteomes" id="UP000054337">
    <property type="component" value="Unassembled WGS sequence"/>
</dbReference>
<dbReference type="GeneID" id="26250891"/>
<evidence type="ECO:0000313" key="1">
    <source>
        <dbReference type="EMBL" id="EUN20587.1"/>
    </source>
</evidence>
<organism evidence="1 2">
    <name type="scientific">Bipolaris victoriae (strain FI3)</name>
    <name type="common">Victoria blight of oats agent</name>
    <name type="synonym">Cochliobolus victoriae</name>
    <dbReference type="NCBI Taxonomy" id="930091"/>
    <lineage>
        <taxon>Eukaryota</taxon>
        <taxon>Fungi</taxon>
        <taxon>Dikarya</taxon>
        <taxon>Ascomycota</taxon>
        <taxon>Pezizomycotina</taxon>
        <taxon>Dothideomycetes</taxon>
        <taxon>Pleosporomycetidae</taxon>
        <taxon>Pleosporales</taxon>
        <taxon>Pleosporineae</taxon>
        <taxon>Pleosporaceae</taxon>
        <taxon>Bipolaris</taxon>
    </lineage>
</organism>
<keyword evidence="2" id="KW-1185">Reference proteome</keyword>
<gene>
    <name evidence="1" type="ORF">COCVIDRAFT_116282</name>
</gene>
<dbReference type="AlphaFoldDB" id="W7E951"/>
<evidence type="ECO:0000313" key="2">
    <source>
        <dbReference type="Proteomes" id="UP000054337"/>
    </source>
</evidence>
<reference evidence="1 2" key="1">
    <citation type="journal article" date="2013" name="PLoS Genet.">
        <title>Comparative genome structure, secondary metabolite, and effector coding capacity across Cochliobolus pathogens.</title>
        <authorList>
            <person name="Condon B.J."/>
            <person name="Leng Y."/>
            <person name="Wu D."/>
            <person name="Bushley K.E."/>
            <person name="Ohm R.A."/>
            <person name="Otillar R."/>
            <person name="Martin J."/>
            <person name="Schackwitz W."/>
            <person name="Grimwood J."/>
            <person name="MohdZainudin N."/>
            <person name="Xue C."/>
            <person name="Wang R."/>
            <person name="Manning V.A."/>
            <person name="Dhillon B."/>
            <person name="Tu Z.J."/>
            <person name="Steffenson B.J."/>
            <person name="Salamov A."/>
            <person name="Sun H."/>
            <person name="Lowry S."/>
            <person name="LaButti K."/>
            <person name="Han J."/>
            <person name="Copeland A."/>
            <person name="Lindquist E."/>
            <person name="Barry K."/>
            <person name="Schmutz J."/>
            <person name="Baker S.E."/>
            <person name="Ciuffetti L.M."/>
            <person name="Grigoriev I.V."/>
            <person name="Zhong S."/>
            <person name="Turgeon B.G."/>
        </authorList>
    </citation>
    <scope>NUCLEOTIDE SEQUENCE [LARGE SCALE GENOMIC DNA]</scope>
    <source>
        <strain evidence="1 2">FI3</strain>
    </source>
</reference>
<dbReference type="HOGENOM" id="CLU_1026686_0_0_1"/>
<sequence length="271" mass="29124">MSFTASASAPWTSSGTNLTGPNYIISYDTATQSILYKADMAGFLATIQKDTTLVANGIQDLATDTHGNTYVPVSFSAKALARITRDGSVITWYVTNETRAINLQTPTTYSGLIFHAPSNKLVVTDGPASTFVTFDTEAAVGVPRSVKMIGLPSDYIGVTCDGLLNPSRYPHRDVLLCSEDFLGTSGSITVFTSTDHWVSAQYVGRVSNNPLAVGSIPTATVQIAKSLYICPFFLSDLSLPLNARNRTSFPFFDITAMVDELVIPLGVKVIR</sequence>
<protein>
    <submittedName>
        <fullName evidence="1">Uncharacterized protein</fullName>
    </submittedName>
</protein>
<dbReference type="SUPFAM" id="SSF63829">
    <property type="entry name" value="Calcium-dependent phosphotriesterase"/>
    <property type="match status" value="1"/>
</dbReference>
<dbReference type="EMBL" id="KI968941">
    <property type="protein sequence ID" value="EUN20587.1"/>
    <property type="molecule type" value="Genomic_DNA"/>
</dbReference>
<dbReference type="InterPro" id="IPR054550">
    <property type="entry name" value="Mala_s_1-like"/>
</dbReference>
<dbReference type="Pfam" id="PF22701">
    <property type="entry name" value="Mala_s_1-like"/>
    <property type="match status" value="1"/>
</dbReference>
<name>W7E951_BIPV3</name>
<dbReference type="RefSeq" id="XP_014550161.1">
    <property type="nucleotide sequence ID" value="XM_014694675.1"/>
</dbReference>
<proteinExistence type="predicted"/>